<organism evidence="9 10">
    <name type="scientific">Neogobius melanostomus</name>
    <name type="common">round goby</name>
    <dbReference type="NCBI Taxonomy" id="47308"/>
    <lineage>
        <taxon>Eukaryota</taxon>
        <taxon>Metazoa</taxon>
        <taxon>Chordata</taxon>
        <taxon>Craniata</taxon>
        <taxon>Vertebrata</taxon>
        <taxon>Euteleostomi</taxon>
        <taxon>Actinopterygii</taxon>
        <taxon>Neopterygii</taxon>
        <taxon>Teleostei</taxon>
        <taxon>Neoteleostei</taxon>
        <taxon>Acanthomorphata</taxon>
        <taxon>Gobiaria</taxon>
        <taxon>Gobiiformes</taxon>
        <taxon>Gobioidei</taxon>
        <taxon>Gobiidae</taxon>
        <taxon>Benthophilinae</taxon>
        <taxon>Neogobiini</taxon>
        <taxon>Neogobius</taxon>
    </lineage>
</organism>
<evidence type="ECO:0000256" key="1">
    <source>
        <dbReference type="ARBA" id="ARBA00012796"/>
    </source>
</evidence>
<evidence type="ECO:0000259" key="7">
    <source>
        <dbReference type="Pfam" id="PF08704"/>
    </source>
</evidence>
<dbReference type="InterPro" id="IPR029063">
    <property type="entry name" value="SAM-dependent_MTases_sf"/>
</dbReference>
<keyword evidence="5" id="KW-0819">tRNA processing</keyword>
<dbReference type="SMR" id="A0A8C6V1Y6"/>
<protein>
    <recommendedName>
        <fullName evidence="1">tRNA (adenine(58)-N(1))-methyltransferase</fullName>
        <ecNumber evidence="1">2.1.1.220</ecNumber>
    </recommendedName>
</protein>
<dbReference type="SUPFAM" id="SSF53335">
    <property type="entry name" value="S-adenosyl-L-methionine-dependent methyltransferases"/>
    <property type="match status" value="1"/>
</dbReference>
<dbReference type="GO" id="GO:0005739">
    <property type="term" value="C:mitochondrion"/>
    <property type="evidence" value="ECO:0007669"/>
    <property type="project" value="TreeGrafter"/>
</dbReference>
<evidence type="ECO:0000259" key="8">
    <source>
        <dbReference type="Pfam" id="PF21985"/>
    </source>
</evidence>
<evidence type="ECO:0000256" key="4">
    <source>
        <dbReference type="ARBA" id="ARBA00022691"/>
    </source>
</evidence>
<reference evidence="9" key="1">
    <citation type="submission" date="2025-08" db="UniProtKB">
        <authorList>
            <consortium name="Ensembl"/>
        </authorList>
    </citation>
    <scope>IDENTIFICATION</scope>
</reference>
<keyword evidence="3" id="KW-0808">Transferase</keyword>
<dbReference type="PROSITE" id="PS51620">
    <property type="entry name" value="SAM_TRM61"/>
    <property type="match status" value="1"/>
</dbReference>
<evidence type="ECO:0000256" key="5">
    <source>
        <dbReference type="ARBA" id="ARBA00022694"/>
    </source>
</evidence>
<dbReference type="InterPro" id="IPR054151">
    <property type="entry name" value="TR61B_FKBP-like"/>
</dbReference>
<sequence length="394" mass="44590">MSLRTLFMYRLLRLRALRNQCSIEMFSKVTQTSRQDCFTTTNCVNRVENDDTTFSRVLLPRRRSLSPLERVSSLLPQDSLTPEVEELRRQDQHHLENGPPRLFDNEATHSNEEETRFSGIKKGGQISDCASSEVAENQCNGASYQPKGETLLTFGEVLVAEYRKKGNVEFRKMFQLLARTRLQSSWGVILHEDIAGKPAGSFVKTNLGVSILIRRASLEDYVLFMKRGPAIAYPKVPISAMLMMMDITEGDCVLEAGSGSGAMSLFLSRAVGASGRVMSVDVREDHLKRAVLNYNRWRTSWELRRGQPWPNNVEFVQANLCTATSVLQGQEFHAVALDLIHPHLVLPIVIPHLHSGAVCTIYLAKCVRQLKRFPKMFIQTSKLFLFILKHYTGD</sequence>
<keyword evidence="4" id="KW-0949">S-adenosyl-L-methionine</keyword>
<accession>A0A8C6V1Y6</accession>
<dbReference type="FunFam" id="3.10.330.20:FF:000003">
    <property type="entry name" value="tRNA (Adenine(58)-N(1))-methyltransferase, mitochondrial isoform X1"/>
    <property type="match status" value="1"/>
</dbReference>
<keyword evidence="10" id="KW-1185">Reference proteome</keyword>
<evidence type="ECO:0000256" key="2">
    <source>
        <dbReference type="ARBA" id="ARBA00022603"/>
    </source>
</evidence>
<name>A0A8C6V1Y6_9GOBI</name>
<dbReference type="PANTHER" id="PTHR12133:SF1">
    <property type="entry name" value="TRNA (ADENINE(58)-N(1))-METHYLTRANSFERASE, MITOCHONDRIAL"/>
    <property type="match status" value="1"/>
</dbReference>
<dbReference type="InterPro" id="IPR014816">
    <property type="entry name" value="tRNA_MeTrfase_Gcd14"/>
</dbReference>
<dbReference type="GO" id="GO:0030488">
    <property type="term" value="P:tRNA methylation"/>
    <property type="evidence" value="ECO:0007669"/>
    <property type="project" value="InterPro"/>
</dbReference>
<dbReference type="Ensembl" id="ENSNMLT00000048887.1">
    <property type="protein sequence ID" value="ENSNMLP00000044045.1"/>
    <property type="gene ID" value="ENSNMLG00000026676.1"/>
</dbReference>
<dbReference type="Pfam" id="PF21985">
    <property type="entry name" value="TR61B_FKBP-like"/>
    <property type="match status" value="1"/>
</dbReference>
<evidence type="ECO:0000313" key="9">
    <source>
        <dbReference type="Ensembl" id="ENSNMLP00000044045.1"/>
    </source>
</evidence>
<dbReference type="GO" id="GO:0031515">
    <property type="term" value="C:tRNA (m1A) methyltransferase complex"/>
    <property type="evidence" value="ECO:0007669"/>
    <property type="project" value="InterPro"/>
</dbReference>
<dbReference type="Gene3D" id="3.10.330.20">
    <property type="match status" value="1"/>
</dbReference>
<evidence type="ECO:0000256" key="3">
    <source>
        <dbReference type="ARBA" id="ARBA00022679"/>
    </source>
</evidence>
<dbReference type="AlphaFoldDB" id="A0A8C6V1Y6"/>
<dbReference type="CDD" id="cd02440">
    <property type="entry name" value="AdoMet_MTases"/>
    <property type="match status" value="1"/>
</dbReference>
<dbReference type="InterPro" id="IPR049470">
    <property type="entry name" value="TRM61_C"/>
</dbReference>
<dbReference type="Pfam" id="PF08704">
    <property type="entry name" value="GCD14"/>
    <property type="match status" value="1"/>
</dbReference>
<evidence type="ECO:0000256" key="6">
    <source>
        <dbReference type="ARBA" id="ARBA00048481"/>
    </source>
</evidence>
<evidence type="ECO:0000313" key="10">
    <source>
        <dbReference type="Proteomes" id="UP000694523"/>
    </source>
</evidence>
<proteinExistence type="predicted"/>
<dbReference type="EC" id="2.1.1.220" evidence="1"/>
<dbReference type="PANTHER" id="PTHR12133">
    <property type="entry name" value="TRNA (ADENINE(58)-N(1))-METHYLTRANSFERASE"/>
    <property type="match status" value="1"/>
</dbReference>
<dbReference type="Proteomes" id="UP000694523">
    <property type="component" value="Unplaced"/>
</dbReference>
<dbReference type="Gene3D" id="3.40.50.150">
    <property type="entry name" value="Vaccinia Virus protein VP39"/>
    <property type="match status" value="1"/>
</dbReference>
<keyword evidence="2" id="KW-0489">Methyltransferase</keyword>
<dbReference type="GO" id="GO:0160107">
    <property type="term" value="F:tRNA (adenine(58)-N1)-methyltransferase activity"/>
    <property type="evidence" value="ECO:0007669"/>
    <property type="project" value="UniProtKB-EC"/>
</dbReference>
<comment type="catalytic activity">
    <reaction evidence="6">
        <text>an adenosine in mRNA + S-adenosyl-L-methionine = an N(1)-methyladenosine in mRNA + S-adenosyl-L-homocysteine + H(+)</text>
        <dbReference type="Rhea" id="RHEA:55392"/>
        <dbReference type="Rhea" id="RHEA-COMP:12414"/>
        <dbReference type="Rhea" id="RHEA-COMP:12415"/>
        <dbReference type="ChEBI" id="CHEBI:15378"/>
        <dbReference type="ChEBI" id="CHEBI:57856"/>
        <dbReference type="ChEBI" id="CHEBI:59789"/>
        <dbReference type="ChEBI" id="CHEBI:74411"/>
        <dbReference type="ChEBI" id="CHEBI:74491"/>
    </reaction>
</comment>
<feature type="domain" description="TR61B FKBP-like" evidence="8">
    <location>
        <begin position="154"/>
        <end position="208"/>
    </location>
</feature>
<reference evidence="9" key="2">
    <citation type="submission" date="2025-09" db="UniProtKB">
        <authorList>
            <consortium name="Ensembl"/>
        </authorList>
    </citation>
    <scope>IDENTIFICATION</scope>
</reference>
<feature type="domain" description="tRNA (adenine(58)-N(1))-methyltransferase catalytic subunit TRM61 C-terminal" evidence="7">
    <location>
        <begin position="237"/>
        <end position="373"/>
    </location>
</feature>